<proteinExistence type="predicted"/>
<evidence type="ECO:0000256" key="1">
    <source>
        <dbReference type="SAM" id="MobiDB-lite"/>
    </source>
</evidence>
<evidence type="ECO:0000313" key="4">
    <source>
        <dbReference type="Proteomes" id="UP000234275"/>
    </source>
</evidence>
<dbReference type="OrthoDB" id="2290255at2759"/>
<reference evidence="3 4" key="1">
    <citation type="submission" date="2016-12" db="EMBL/GenBank/DDBJ databases">
        <title>The genomes of Aspergillus section Nigri reveals drivers in fungal speciation.</title>
        <authorList>
            <consortium name="DOE Joint Genome Institute"/>
            <person name="Vesth T.C."/>
            <person name="Nybo J."/>
            <person name="Theobald S."/>
            <person name="Brandl J."/>
            <person name="Frisvad J.C."/>
            <person name="Nielsen K.F."/>
            <person name="Lyhne E.K."/>
            <person name="Kogle M.E."/>
            <person name="Kuo A."/>
            <person name="Riley R."/>
            <person name="Clum A."/>
            <person name="Nolan M."/>
            <person name="Lipzen A."/>
            <person name="Salamov A."/>
            <person name="Henrissat B."/>
            <person name="Wiebenga A."/>
            <person name="De Vries R.P."/>
            <person name="Grigoriev I.V."/>
            <person name="Mortensen U.H."/>
            <person name="Andersen M.R."/>
            <person name="Baker S.E."/>
        </authorList>
    </citation>
    <scope>NUCLEOTIDE SEQUENCE [LARGE SCALE GENOMIC DNA]</scope>
    <source>
        <strain evidence="3 4">IBT 23096</strain>
    </source>
</reference>
<keyword evidence="4" id="KW-1185">Reference proteome</keyword>
<feature type="region of interest" description="Disordered" evidence="1">
    <location>
        <begin position="1"/>
        <end position="79"/>
    </location>
</feature>
<accession>A0A2I2GDA4</accession>
<dbReference type="AlphaFoldDB" id="A0A2I2GDA4"/>
<feature type="compositionally biased region" description="Polar residues" evidence="1">
    <location>
        <begin position="37"/>
        <end position="49"/>
    </location>
</feature>
<organism evidence="3 4">
    <name type="scientific">Aspergillus steynii IBT 23096</name>
    <dbReference type="NCBI Taxonomy" id="1392250"/>
    <lineage>
        <taxon>Eukaryota</taxon>
        <taxon>Fungi</taxon>
        <taxon>Dikarya</taxon>
        <taxon>Ascomycota</taxon>
        <taxon>Pezizomycotina</taxon>
        <taxon>Eurotiomycetes</taxon>
        <taxon>Eurotiomycetidae</taxon>
        <taxon>Eurotiales</taxon>
        <taxon>Aspergillaceae</taxon>
        <taxon>Aspergillus</taxon>
        <taxon>Aspergillus subgen. Circumdati</taxon>
    </lineage>
</organism>
<protein>
    <recommendedName>
        <fullName evidence="2">DUF7721 domain-containing protein</fullName>
    </recommendedName>
</protein>
<comment type="caution">
    <text evidence="3">The sequence shown here is derived from an EMBL/GenBank/DDBJ whole genome shotgun (WGS) entry which is preliminary data.</text>
</comment>
<feature type="compositionally biased region" description="Low complexity" evidence="1">
    <location>
        <begin position="20"/>
        <end position="34"/>
    </location>
</feature>
<dbReference type="GeneID" id="36559900"/>
<dbReference type="Pfam" id="PF24845">
    <property type="entry name" value="DUF7721"/>
    <property type="match status" value="1"/>
</dbReference>
<dbReference type="VEuPathDB" id="FungiDB:P170DRAFT_463916"/>
<name>A0A2I2GDA4_9EURO</name>
<sequence length="231" mass="23738">MSFSDLIQNTINKHTGGGDNNSSSSPSYGNEGPYSAGGSSHYNTPNAANPNPHYGGSGGYGSDDDFNPAVSHAQAEHGEDSSLFNTALSFIKDRKSQYAQKDNYDIDESHMVQSHQALYGGGGDERAHDSNSLGAGAAMQALKMFTSGGGSSSESSGGGMDKNKLIGIAMAQAGKLWEEKNSNGGASEDKQSAVNKAAEMALKMYMKGQGSGSSGTGGPGGLMSLASKFLK</sequence>
<dbReference type="PANTHER" id="PTHR39477:SF1">
    <property type="entry name" value="BETA-FLANKING PROTEIN"/>
    <property type="match status" value="1"/>
</dbReference>
<evidence type="ECO:0000313" key="3">
    <source>
        <dbReference type="EMBL" id="PLB50831.1"/>
    </source>
</evidence>
<dbReference type="RefSeq" id="XP_024706133.1">
    <property type="nucleotide sequence ID" value="XM_024852202.1"/>
</dbReference>
<evidence type="ECO:0000259" key="2">
    <source>
        <dbReference type="Pfam" id="PF24845"/>
    </source>
</evidence>
<feature type="domain" description="DUF7721" evidence="2">
    <location>
        <begin position="65"/>
        <end position="150"/>
    </location>
</feature>
<dbReference type="InterPro" id="IPR056138">
    <property type="entry name" value="DUF7721"/>
</dbReference>
<dbReference type="PANTHER" id="PTHR39477">
    <property type="entry name" value="CHROMOSOME 8, WHOLE GENOME SHOTGUN SEQUENCE"/>
    <property type="match status" value="1"/>
</dbReference>
<dbReference type="EMBL" id="MSFO01000003">
    <property type="protein sequence ID" value="PLB50831.1"/>
    <property type="molecule type" value="Genomic_DNA"/>
</dbReference>
<feature type="compositionally biased region" description="Polar residues" evidence="1">
    <location>
        <begin position="1"/>
        <end position="13"/>
    </location>
</feature>
<dbReference type="Proteomes" id="UP000234275">
    <property type="component" value="Unassembled WGS sequence"/>
</dbReference>
<gene>
    <name evidence="3" type="ORF">P170DRAFT_463916</name>
</gene>